<comment type="caution">
    <text evidence="2">The sequence shown here is derived from an EMBL/GenBank/DDBJ whole genome shotgun (WGS) entry which is preliminary data.</text>
</comment>
<name>A0ABQ2GW62_9PSED</name>
<evidence type="ECO:0008006" key="4">
    <source>
        <dbReference type="Google" id="ProtNLM"/>
    </source>
</evidence>
<evidence type="ECO:0000313" key="3">
    <source>
        <dbReference type="Proteomes" id="UP000616499"/>
    </source>
</evidence>
<organism evidence="2 3">
    <name type="scientific">Pseudomonas asuensis</name>
    <dbReference type="NCBI Taxonomy" id="1825787"/>
    <lineage>
        <taxon>Bacteria</taxon>
        <taxon>Pseudomonadati</taxon>
        <taxon>Pseudomonadota</taxon>
        <taxon>Gammaproteobacteria</taxon>
        <taxon>Pseudomonadales</taxon>
        <taxon>Pseudomonadaceae</taxon>
        <taxon>Pseudomonas</taxon>
    </lineage>
</organism>
<protein>
    <recommendedName>
        <fullName evidence="4">Secreted protein</fullName>
    </recommendedName>
</protein>
<evidence type="ECO:0000256" key="1">
    <source>
        <dbReference type="SAM" id="MobiDB-lite"/>
    </source>
</evidence>
<gene>
    <name evidence="2" type="ORF">GCM10009425_29530</name>
</gene>
<reference evidence="3" key="1">
    <citation type="journal article" date="2019" name="Int. J. Syst. Evol. Microbiol.">
        <title>The Global Catalogue of Microorganisms (GCM) 10K type strain sequencing project: providing services to taxonomists for standard genome sequencing and annotation.</title>
        <authorList>
            <consortium name="The Broad Institute Genomics Platform"/>
            <consortium name="The Broad Institute Genome Sequencing Center for Infectious Disease"/>
            <person name="Wu L."/>
            <person name="Ma J."/>
        </authorList>
    </citation>
    <scope>NUCLEOTIDE SEQUENCE [LARGE SCALE GENOMIC DNA]</scope>
    <source>
        <strain evidence="3">JCM 13501</strain>
    </source>
</reference>
<accession>A0ABQ2GW62</accession>
<proteinExistence type="predicted"/>
<dbReference type="EMBL" id="BMNW01000006">
    <property type="protein sequence ID" value="GGM16682.1"/>
    <property type="molecule type" value="Genomic_DNA"/>
</dbReference>
<sequence>MHSAFMLICCAGHSGVMRMMSHSYHRIVQRRDAVRLPMHDTMAQTASETIEQDDCNQYPGKRKKMGSD</sequence>
<dbReference type="Proteomes" id="UP000616499">
    <property type="component" value="Unassembled WGS sequence"/>
</dbReference>
<feature type="region of interest" description="Disordered" evidence="1">
    <location>
        <begin position="44"/>
        <end position="68"/>
    </location>
</feature>
<keyword evidence="3" id="KW-1185">Reference proteome</keyword>
<evidence type="ECO:0000313" key="2">
    <source>
        <dbReference type="EMBL" id="GGM16682.1"/>
    </source>
</evidence>